<keyword evidence="4" id="KW-1185">Reference proteome</keyword>
<gene>
    <name evidence="3" type="ORF">D9613_011430</name>
</gene>
<reference evidence="3 4" key="1">
    <citation type="submission" date="2019-12" db="EMBL/GenBank/DDBJ databases">
        <authorList>
            <person name="Floudas D."/>
            <person name="Bentzer J."/>
            <person name="Ahren D."/>
            <person name="Johansson T."/>
            <person name="Persson P."/>
            <person name="Tunlid A."/>
        </authorList>
    </citation>
    <scope>NUCLEOTIDE SEQUENCE [LARGE SCALE GENOMIC DNA]</scope>
    <source>
        <strain evidence="3 4">CBS 102.39</strain>
    </source>
</reference>
<comment type="caution">
    <text evidence="3">The sequence shown here is derived from an EMBL/GenBank/DDBJ whole genome shotgun (WGS) entry which is preliminary data.</text>
</comment>
<feature type="transmembrane region" description="Helical" evidence="2">
    <location>
        <begin position="45"/>
        <end position="69"/>
    </location>
</feature>
<keyword evidence="2" id="KW-1133">Transmembrane helix</keyword>
<evidence type="ECO:0000256" key="2">
    <source>
        <dbReference type="SAM" id="Phobius"/>
    </source>
</evidence>
<evidence type="ECO:0000313" key="3">
    <source>
        <dbReference type="EMBL" id="KAF4616023.1"/>
    </source>
</evidence>
<keyword evidence="2" id="KW-0472">Membrane</keyword>
<dbReference type="EMBL" id="JAACJL010000032">
    <property type="protein sequence ID" value="KAF4616023.1"/>
    <property type="molecule type" value="Genomic_DNA"/>
</dbReference>
<feature type="region of interest" description="Disordered" evidence="1">
    <location>
        <begin position="187"/>
        <end position="239"/>
    </location>
</feature>
<name>A0A8H4QSF5_9AGAR</name>
<evidence type="ECO:0000313" key="4">
    <source>
        <dbReference type="Proteomes" id="UP000521872"/>
    </source>
</evidence>
<dbReference type="AlphaFoldDB" id="A0A8H4QSF5"/>
<protein>
    <recommendedName>
        <fullName evidence="5">MARVEL domain-containing protein</fullName>
    </recommendedName>
</protein>
<organism evidence="3 4">
    <name type="scientific">Agrocybe pediades</name>
    <dbReference type="NCBI Taxonomy" id="84607"/>
    <lineage>
        <taxon>Eukaryota</taxon>
        <taxon>Fungi</taxon>
        <taxon>Dikarya</taxon>
        <taxon>Basidiomycota</taxon>
        <taxon>Agaricomycotina</taxon>
        <taxon>Agaricomycetes</taxon>
        <taxon>Agaricomycetidae</taxon>
        <taxon>Agaricales</taxon>
        <taxon>Agaricineae</taxon>
        <taxon>Strophariaceae</taxon>
        <taxon>Agrocybe</taxon>
    </lineage>
</organism>
<feature type="compositionally biased region" description="Low complexity" evidence="1">
    <location>
        <begin position="217"/>
        <end position="239"/>
    </location>
</feature>
<sequence length="239" mass="26082">MADINRIFFQTRTVVYGVVILFAVLELALAAAVTNWTNTTFQSGYFAFAAFAIATSILTLLTLPVMYFFSAKRKGAIVSMIAIEFGWTAFLWILWLAVASTAASFQWLGTDSCSDFVRSSTRAACNESKAITAFGFLTWIPLMFYNIFLLSLIIRHQMRGTSLWNGYISDTDFNTGSSVHHNQTAPHAFNVEPKPAGSPAAPLAGVAPQYPPTQQSAQPNYTTAQAPAPQQAGSPYPQV</sequence>
<feature type="transmembrane region" description="Helical" evidence="2">
    <location>
        <begin position="14"/>
        <end position="33"/>
    </location>
</feature>
<feature type="transmembrane region" description="Helical" evidence="2">
    <location>
        <begin position="76"/>
        <end position="98"/>
    </location>
</feature>
<evidence type="ECO:0000256" key="1">
    <source>
        <dbReference type="SAM" id="MobiDB-lite"/>
    </source>
</evidence>
<feature type="transmembrane region" description="Helical" evidence="2">
    <location>
        <begin position="130"/>
        <end position="154"/>
    </location>
</feature>
<proteinExistence type="predicted"/>
<accession>A0A8H4QSF5</accession>
<keyword evidence="2" id="KW-0812">Transmembrane</keyword>
<evidence type="ECO:0008006" key="5">
    <source>
        <dbReference type="Google" id="ProtNLM"/>
    </source>
</evidence>
<dbReference type="Proteomes" id="UP000521872">
    <property type="component" value="Unassembled WGS sequence"/>
</dbReference>